<accession>A0A1V1NXF5</accession>
<proteinExistence type="predicted"/>
<protein>
    <submittedName>
        <fullName evidence="1">Uncharacterized protein</fullName>
    </submittedName>
</protein>
<evidence type="ECO:0000313" key="1">
    <source>
        <dbReference type="EMBL" id="ETR67248.1"/>
    </source>
</evidence>
<name>A0A1V1NXF5_9BACT</name>
<sequence>MWYSDQWQKTSRQFNEIWLSGFTNATPANVGSELSALAKSWQNAPTMTADSATGAVGYGYDIGQRAYLLDFESVTQLSTAIIQINASSDSPLINPTFLINNYGMDTPKIRINGQLAGPGPDFRHGYYSTLDIEDGRQWQDVLIIWLKGEWYNPVQIKIFESDVSMEQVILILKMITGHTVDLTIVENLDGDLVIGLSDAIIMLQQIGGIR</sequence>
<evidence type="ECO:0000313" key="2">
    <source>
        <dbReference type="Proteomes" id="UP000189670"/>
    </source>
</evidence>
<comment type="caution">
    <text evidence="1">The sequence shown here is derived from an EMBL/GenBank/DDBJ whole genome shotgun (WGS) entry which is preliminary data.</text>
</comment>
<dbReference type="EMBL" id="ATBP01001482">
    <property type="protein sequence ID" value="ETR67248.1"/>
    <property type="molecule type" value="Genomic_DNA"/>
</dbReference>
<gene>
    <name evidence="1" type="ORF">OMM_05235</name>
</gene>
<organism evidence="1 2">
    <name type="scientific">Candidatus Magnetoglobus multicellularis str. Araruama</name>
    <dbReference type="NCBI Taxonomy" id="890399"/>
    <lineage>
        <taxon>Bacteria</taxon>
        <taxon>Pseudomonadati</taxon>
        <taxon>Thermodesulfobacteriota</taxon>
        <taxon>Desulfobacteria</taxon>
        <taxon>Desulfobacterales</taxon>
        <taxon>Desulfobacteraceae</taxon>
        <taxon>Candidatus Magnetoglobus</taxon>
    </lineage>
</organism>
<reference evidence="2" key="1">
    <citation type="submission" date="2012-11" db="EMBL/GenBank/DDBJ databases">
        <authorList>
            <person name="Lucero-Rivera Y.E."/>
            <person name="Tovar-Ramirez D."/>
        </authorList>
    </citation>
    <scope>NUCLEOTIDE SEQUENCE [LARGE SCALE GENOMIC DNA]</scope>
    <source>
        <strain evidence="2">Araruama</strain>
    </source>
</reference>
<dbReference type="Proteomes" id="UP000189670">
    <property type="component" value="Unassembled WGS sequence"/>
</dbReference>
<dbReference type="AlphaFoldDB" id="A0A1V1NXF5"/>